<evidence type="ECO:0000259" key="1">
    <source>
        <dbReference type="PROSITE" id="PS50943"/>
    </source>
</evidence>
<dbReference type="Proteomes" id="UP000541352">
    <property type="component" value="Unassembled WGS sequence"/>
</dbReference>
<dbReference type="Pfam" id="PF01381">
    <property type="entry name" value="HTH_3"/>
    <property type="match status" value="1"/>
</dbReference>
<dbReference type="SMART" id="SM00530">
    <property type="entry name" value="HTH_XRE"/>
    <property type="match status" value="1"/>
</dbReference>
<dbReference type="PANTHER" id="PTHR40455:SF1">
    <property type="entry name" value="ANTITOXIN HIGA"/>
    <property type="match status" value="1"/>
</dbReference>
<dbReference type="InterPro" id="IPR039060">
    <property type="entry name" value="Antitox_HigA"/>
</dbReference>
<sequence length="119" mass="13552">MEAIKLIKTEEDYDKALKQLEIVFHAKPDTPEGDLLEVISLLIHEYEQKHYKIVPLTPLEALKYEMEEQGLSQSGLAKRMGLSKSTISEILGGKKQMSINFLKFMHNELGIPAHILLAY</sequence>
<dbReference type="Gene3D" id="1.10.260.40">
    <property type="entry name" value="lambda repressor-like DNA-binding domains"/>
    <property type="match status" value="1"/>
</dbReference>
<proteinExistence type="predicted"/>
<dbReference type="GO" id="GO:0001046">
    <property type="term" value="F:core promoter sequence-specific DNA binding"/>
    <property type="evidence" value="ECO:0007669"/>
    <property type="project" value="TreeGrafter"/>
</dbReference>
<feature type="domain" description="HTH cro/C1-type" evidence="1">
    <location>
        <begin position="62"/>
        <end position="116"/>
    </location>
</feature>
<dbReference type="RefSeq" id="WP_183975473.1">
    <property type="nucleotide sequence ID" value="NZ_JACIBY010000006.1"/>
</dbReference>
<dbReference type="InterPro" id="IPR010982">
    <property type="entry name" value="Lambda_DNA-bd_dom_sf"/>
</dbReference>
<accession>A0A7W6ER47</accession>
<dbReference type="GO" id="GO:0006355">
    <property type="term" value="P:regulation of DNA-templated transcription"/>
    <property type="evidence" value="ECO:0007669"/>
    <property type="project" value="InterPro"/>
</dbReference>
<name>A0A7W6ER47_9BACT</name>
<evidence type="ECO:0000313" key="3">
    <source>
        <dbReference type="Proteomes" id="UP000541352"/>
    </source>
</evidence>
<evidence type="ECO:0000313" key="2">
    <source>
        <dbReference type="EMBL" id="MBB3839324.1"/>
    </source>
</evidence>
<dbReference type="PANTHER" id="PTHR40455">
    <property type="entry name" value="ANTITOXIN HIGA"/>
    <property type="match status" value="1"/>
</dbReference>
<organism evidence="2 3">
    <name type="scientific">Runella defluvii</name>
    <dbReference type="NCBI Taxonomy" id="370973"/>
    <lineage>
        <taxon>Bacteria</taxon>
        <taxon>Pseudomonadati</taxon>
        <taxon>Bacteroidota</taxon>
        <taxon>Cytophagia</taxon>
        <taxon>Cytophagales</taxon>
        <taxon>Spirosomataceae</taxon>
        <taxon>Runella</taxon>
    </lineage>
</organism>
<keyword evidence="3" id="KW-1185">Reference proteome</keyword>
<protein>
    <submittedName>
        <fullName evidence="2">HTH-type transcriptional regulator/antitoxin HigA</fullName>
    </submittedName>
</protein>
<dbReference type="CDD" id="cd00093">
    <property type="entry name" value="HTH_XRE"/>
    <property type="match status" value="1"/>
</dbReference>
<dbReference type="PROSITE" id="PS50943">
    <property type="entry name" value="HTH_CROC1"/>
    <property type="match status" value="1"/>
</dbReference>
<dbReference type="InterPro" id="IPR001387">
    <property type="entry name" value="Cro/C1-type_HTH"/>
</dbReference>
<dbReference type="EMBL" id="JACIBY010000006">
    <property type="protein sequence ID" value="MBB3839324.1"/>
    <property type="molecule type" value="Genomic_DNA"/>
</dbReference>
<dbReference type="AlphaFoldDB" id="A0A7W6ER47"/>
<gene>
    <name evidence="2" type="ORF">FHS57_003330</name>
</gene>
<comment type="caution">
    <text evidence="2">The sequence shown here is derived from an EMBL/GenBank/DDBJ whole genome shotgun (WGS) entry which is preliminary data.</text>
</comment>
<reference evidence="2 3" key="1">
    <citation type="submission" date="2020-08" db="EMBL/GenBank/DDBJ databases">
        <title>Genomic Encyclopedia of Type Strains, Phase IV (KMG-IV): sequencing the most valuable type-strain genomes for metagenomic binning, comparative biology and taxonomic classification.</title>
        <authorList>
            <person name="Goeker M."/>
        </authorList>
    </citation>
    <scope>NUCLEOTIDE SEQUENCE [LARGE SCALE GENOMIC DNA]</scope>
    <source>
        <strain evidence="2 3">DSM 17976</strain>
    </source>
</reference>
<dbReference type="SUPFAM" id="SSF47413">
    <property type="entry name" value="lambda repressor-like DNA-binding domains"/>
    <property type="match status" value="1"/>
</dbReference>